<evidence type="ECO:0000256" key="7">
    <source>
        <dbReference type="SAM" id="MobiDB-lite"/>
    </source>
</evidence>
<evidence type="ECO:0000256" key="8">
    <source>
        <dbReference type="SAM" id="Phobius"/>
    </source>
</evidence>
<dbReference type="InterPro" id="IPR008962">
    <property type="entry name" value="PapD-like_sf"/>
</dbReference>
<dbReference type="InterPro" id="IPR000535">
    <property type="entry name" value="MSP_dom"/>
</dbReference>
<sequence length="255" mass="27846">MTKPAQVLVIEPPVELAFKGPFTDVVTSYLQLTNPSDKPVCFKVKTTAPKQYCVRPNSGVIKAGEKNVISVMLQPVESESTLLDTERAKHKFMVQSAYAPNVEVDLDTFWKTVSPTELMDSKLRVVFQAASGSVAPATAIVNASQNESLASHGAMETPKSTKTVATPQAPIGTPKKDVYETATKETEVRKRQVQDTEWGAIEKENKELRNRLIAFESARSNLPHNQEQGGMSMFLVACVALTALLIGLIIGMLLK</sequence>
<keyword evidence="3 8" id="KW-0812">Transmembrane</keyword>
<name>A0A1I8A4U7_9BILA</name>
<evidence type="ECO:0000313" key="10">
    <source>
        <dbReference type="Proteomes" id="UP000095287"/>
    </source>
</evidence>
<keyword evidence="6" id="KW-0963">Cytoplasm</keyword>
<comment type="function">
    <text evidence="6">Central component in molecular interactions underlying sperm crawling. Forms an extensive filament system that extends from sperm villipoda, along the leading edge of the pseudopod.</text>
</comment>
<organism evidence="10 11">
    <name type="scientific">Steinernema glaseri</name>
    <dbReference type="NCBI Taxonomy" id="37863"/>
    <lineage>
        <taxon>Eukaryota</taxon>
        <taxon>Metazoa</taxon>
        <taxon>Ecdysozoa</taxon>
        <taxon>Nematoda</taxon>
        <taxon>Chromadorea</taxon>
        <taxon>Rhabditida</taxon>
        <taxon>Tylenchina</taxon>
        <taxon>Panagrolaimomorpha</taxon>
        <taxon>Strongyloidoidea</taxon>
        <taxon>Steinernematidae</taxon>
        <taxon>Steinernema</taxon>
    </lineage>
</organism>
<feature type="domain" description="MSP" evidence="9">
    <location>
        <begin position="7"/>
        <end position="128"/>
    </location>
</feature>
<dbReference type="Pfam" id="PF00635">
    <property type="entry name" value="Motile_Sperm"/>
    <property type="match status" value="1"/>
</dbReference>
<dbReference type="GO" id="GO:0005886">
    <property type="term" value="C:plasma membrane"/>
    <property type="evidence" value="ECO:0007669"/>
    <property type="project" value="TreeGrafter"/>
</dbReference>
<evidence type="ECO:0000256" key="2">
    <source>
        <dbReference type="ARBA" id="ARBA00008932"/>
    </source>
</evidence>
<accession>A0A1I8A4U7</accession>
<reference evidence="11" key="1">
    <citation type="submission" date="2016-11" db="UniProtKB">
        <authorList>
            <consortium name="WormBaseParasite"/>
        </authorList>
    </citation>
    <scope>IDENTIFICATION</scope>
</reference>
<dbReference type="GO" id="GO:0005789">
    <property type="term" value="C:endoplasmic reticulum membrane"/>
    <property type="evidence" value="ECO:0007669"/>
    <property type="project" value="InterPro"/>
</dbReference>
<feature type="transmembrane region" description="Helical" evidence="8">
    <location>
        <begin position="231"/>
        <end position="254"/>
    </location>
</feature>
<protein>
    <recommendedName>
        <fullName evidence="6">Major sperm protein</fullName>
    </recommendedName>
</protein>
<dbReference type="PIRSF" id="PIRSF019693">
    <property type="entry name" value="VAMP-associated"/>
    <property type="match status" value="1"/>
</dbReference>
<keyword evidence="10" id="KW-1185">Reference proteome</keyword>
<dbReference type="WBParaSite" id="L893_g32878.t1">
    <property type="protein sequence ID" value="L893_g32878.t1"/>
    <property type="gene ID" value="L893_g32878"/>
</dbReference>
<dbReference type="GO" id="GO:0061817">
    <property type="term" value="P:endoplasmic reticulum-plasma membrane tethering"/>
    <property type="evidence" value="ECO:0007669"/>
    <property type="project" value="TreeGrafter"/>
</dbReference>
<dbReference type="InterPro" id="IPR013783">
    <property type="entry name" value="Ig-like_fold"/>
</dbReference>
<dbReference type="Proteomes" id="UP000095287">
    <property type="component" value="Unplaced"/>
</dbReference>
<keyword evidence="5 8" id="KW-0472">Membrane</keyword>
<dbReference type="SUPFAM" id="SSF49354">
    <property type="entry name" value="PapD-like"/>
    <property type="match status" value="1"/>
</dbReference>
<dbReference type="PROSITE" id="PS50202">
    <property type="entry name" value="MSP"/>
    <property type="match status" value="1"/>
</dbReference>
<dbReference type="Gene3D" id="2.60.40.10">
    <property type="entry name" value="Immunoglobulins"/>
    <property type="match status" value="1"/>
</dbReference>
<comment type="subcellular location">
    <subcellularLocation>
        <location evidence="1">Membrane</location>
        <topology evidence="1">Single-pass type IV membrane protein</topology>
    </subcellularLocation>
</comment>
<keyword evidence="4 8" id="KW-1133">Transmembrane helix</keyword>
<evidence type="ECO:0000256" key="4">
    <source>
        <dbReference type="ARBA" id="ARBA00022989"/>
    </source>
</evidence>
<evidence type="ECO:0000256" key="6">
    <source>
        <dbReference type="RuleBase" id="RU003425"/>
    </source>
</evidence>
<dbReference type="PANTHER" id="PTHR10809:SF6">
    <property type="entry name" value="AT11025P-RELATED"/>
    <property type="match status" value="1"/>
</dbReference>
<evidence type="ECO:0000313" key="11">
    <source>
        <dbReference type="WBParaSite" id="L893_g32878.t1"/>
    </source>
</evidence>
<evidence type="ECO:0000256" key="5">
    <source>
        <dbReference type="ARBA" id="ARBA00023136"/>
    </source>
</evidence>
<dbReference type="GO" id="GO:0033149">
    <property type="term" value="F:FFAT motif binding"/>
    <property type="evidence" value="ECO:0007669"/>
    <property type="project" value="TreeGrafter"/>
</dbReference>
<evidence type="ECO:0000256" key="3">
    <source>
        <dbReference type="ARBA" id="ARBA00022692"/>
    </source>
</evidence>
<evidence type="ECO:0000259" key="9">
    <source>
        <dbReference type="PROSITE" id="PS50202"/>
    </source>
</evidence>
<keyword evidence="6" id="KW-0206">Cytoskeleton</keyword>
<proteinExistence type="inferred from homology"/>
<dbReference type="AlphaFoldDB" id="A0A1I8A4U7"/>
<evidence type="ECO:0000256" key="1">
    <source>
        <dbReference type="ARBA" id="ARBA00004211"/>
    </source>
</evidence>
<comment type="similarity">
    <text evidence="2">Belongs to the VAMP-associated protein (VAP) (TC 9.B.17) family.</text>
</comment>
<feature type="region of interest" description="Disordered" evidence="7">
    <location>
        <begin position="151"/>
        <end position="175"/>
    </location>
</feature>
<dbReference type="GO" id="GO:0090158">
    <property type="term" value="P:endoplasmic reticulum membrane organization"/>
    <property type="evidence" value="ECO:0007669"/>
    <property type="project" value="TreeGrafter"/>
</dbReference>
<dbReference type="InterPro" id="IPR016763">
    <property type="entry name" value="VAP"/>
</dbReference>
<dbReference type="PANTHER" id="PTHR10809">
    <property type="entry name" value="VESICLE-ASSOCIATED MEMBRANE PROTEIN-ASSOCIATED PROTEIN"/>
    <property type="match status" value="1"/>
</dbReference>